<evidence type="ECO:0008006" key="5">
    <source>
        <dbReference type="Google" id="ProtNLM"/>
    </source>
</evidence>
<dbReference type="Proteomes" id="UP000002008">
    <property type="component" value="Chromosome"/>
</dbReference>
<dbReference type="STRING" id="324602.Caur_0454"/>
<keyword evidence="2" id="KW-0812">Transmembrane</keyword>
<evidence type="ECO:0000256" key="1">
    <source>
        <dbReference type="SAM" id="MobiDB-lite"/>
    </source>
</evidence>
<dbReference type="HOGENOM" id="CLU_2208115_0_0_0"/>
<dbReference type="KEGG" id="cau:Caur_0454"/>
<proteinExistence type="predicted"/>
<evidence type="ECO:0000313" key="3">
    <source>
        <dbReference type="EMBL" id="ABY33703.1"/>
    </source>
</evidence>
<dbReference type="InParanoid" id="A9WE43"/>
<reference evidence="4" key="1">
    <citation type="journal article" date="2011" name="BMC Genomics">
        <title>Complete genome sequence of the filamentous anoxygenic phototrophic bacterium Chloroflexus aurantiacus.</title>
        <authorList>
            <person name="Tang K.H."/>
            <person name="Barry K."/>
            <person name="Chertkov O."/>
            <person name="Dalin E."/>
            <person name="Han C.S."/>
            <person name="Hauser L.J."/>
            <person name="Honchak B.M."/>
            <person name="Karbach L.E."/>
            <person name="Land M.L."/>
            <person name="Lapidus A."/>
            <person name="Larimer F.W."/>
            <person name="Mikhailova N."/>
            <person name="Pitluck S."/>
            <person name="Pierson B.K."/>
            <person name="Blankenship R.E."/>
        </authorList>
    </citation>
    <scope>NUCLEOTIDE SEQUENCE [LARGE SCALE GENOMIC DNA]</scope>
    <source>
        <strain evidence="4">ATCC 29366 / DSM 635 / J-10-fl</strain>
    </source>
</reference>
<evidence type="ECO:0000313" key="4">
    <source>
        <dbReference type="Proteomes" id="UP000002008"/>
    </source>
</evidence>
<gene>
    <name evidence="3" type="ordered locus">Caur_0454</name>
</gene>
<name>A9WE43_CHLAA</name>
<dbReference type="PATRIC" id="fig|324602.8.peg.515"/>
<keyword evidence="4" id="KW-1185">Reference proteome</keyword>
<sequence length="114" mass="12867">MKGGPTVQQFTYNRWSGSVDTPAEPLVWTRDARRAQSRALRDKPSTRWTRYERLSFLMMGLAWGLMIAIVAALHFGNYHLETRTSSTSGTHKSFYVEEIATPQSNPSDGEGESQ</sequence>
<feature type="region of interest" description="Disordered" evidence="1">
    <location>
        <begin position="82"/>
        <end position="114"/>
    </location>
</feature>
<accession>A9WE43</accession>
<evidence type="ECO:0000256" key="2">
    <source>
        <dbReference type="SAM" id="Phobius"/>
    </source>
</evidence>
<protein>
    <recommendedName>
        <fullName evidence="5">Transmembrane protein</fullName>
    </recommendedName>
</protein>
<keyword evidence="2" id="KW-1133">Transmembrane helix</keyword>
<feature type="transmembrane region" description="Helical" evidence="2">
    <location>
        <begin position="54"/>
        <end position="75"/>
    </location>
</feature>
<dbReference type="AlphaFoldDB" id="A9WE43"/>
<keyword evidence="2" id="KW-0472">Membrane</keyword>
<dbReference type="EMBL" id="CP000909">
    <property type="protein sequence ID" value="ABY33703.1"/>
    <property type="molecule type" value="Genomic_DNA"/>
</dbReference>
<dbReference type="eggNOG" id="ENOG5033GAY">
    <property type="taxonomic scope" value="Bacteria"/>
</dbReference>
<dbReference type="EnsemblBacteria" id="ABY33703">
    <property type="protein sequence ID" value="ABY33703"/>
    <property type="gene ID" value="Caur_0454"/>
</dbReference>
<organism evidence="3 4">
    <name type="scientific">Chloroflexus aurantiacus (strain ATCC 29366 / DSM 635 / J-10-fl)</name>
    <dbReference type="NCBI Taxonomy" id="324602"/>
    <lineage>
        <taxon>Bacteria</taxon>
        <taxon>Bacillati</taxon>
        <taxon>Chloroflexota</taxon>
        <taxon>Chloroflexia</taxon>
        <taxon>Chloroflexales</taxon>
        <taxon>Chloroflexineae</taxon>
        <taxon>Chloroflexaceae</taxon>
        <taxon>Chloroflexus</taxon>
    </lineage>
</organism>